<dbReference type="Gene3D" id="2.40.180.10">
    <property type="entry name" value="Catalase core domain"/>
    <property type="match status" value="1"/>
</dbReference>
<proteinExistence type="predicted"/>
<evidence type="ECO:0008006" key="4">
    <source>
        <dbReference type="Google" id="ProtNLM"/>
    </source>
</evidence>
<dbReference type="PANTHER" id="PTHR36195">
    <property type="entry name" value="DOMAIN PROTEIN, PUTATIVE (AFU_ORTHOLOGUE AFUA_5G01990)-RELATED-RELATED"/>
    <property type="match status" value="1"/>
</dbReference>
<evidence type="ECO:0000313" key="2">
    <source>
        <dbReference type="EMBL" id="PWK37408.1"/>
    </source>
</evidence>
<accession>A0A316F108</accession>
<keyword evidence="3" id="KW-1185">Reference proteome</keyword>
<evidence type="ECO:0000256" key="1">
    <source>
        <dbReference type="ARBA" id="ARBA00002974"/>
    </source>
</evidence>
<dbReference type="InterPro" id="IPR020835">
    <property type="entry name" value="Catalase_sf"/>
</dbReference>
<comment type="function">
    <text evidence="1">Decomposes hydrogen peroxide into water and oxygen; serves to protect cells from the toxic effects of hydrogen peroxide.</text>
</comment>
<reference evidence="2 3" key="1">
    <citation type="submission" date="2018-05" db="EMBL/GenBank/DDBJ databases">
        <title>Genomic Encyclopedia of Type Strains, Phase IV (KMG-V): Genome sequencing to study the core and pangenomes of soil and plant-associated prokaryotes.</title>
        <authorList>
            <person name="Whitman W."/>
        </authorList>
    </citation>
    <scope>NUCLEOTIDE SEQUENCE [LARGE SCALE GENOMIC DNA]</scope>
    <source>
        <strain evidence="2 3">SLV-132</strain>
    </source>
</reference>
<evidence type="ECO:0000313" key="3">
    <source>
        <dbReference type="Proteomes" id="UP000245754"/>
    </source>
</evidence>
<dbReference type="SUPFAM" id="SSF56634">
    <property type="entry name" value="Heme-dependent catalase-like"/>
    <property type="match status" value="1"/>
</dbReference>
<gene>
    <name evidence="2" type="ORF">C7419_1011290</name>
</gene>
<protein>
    <recommendedName>
        <fullName evidence="4">Catalase</fullName>
    </recommendedName>
</protein>
<organism evidence="2 3">
    <name type="scientific">Cupriavidus plantarum</name>
    <dbReference type="NCBI Taxonomy" id="942865"/>
    <lineage>
        <taxon>Bacteria</taxon>
        <taxon>Pseudomonadati</taxon>
        <taxon>Pseudomonadota</taxon>
        <taxon>Betaproteobacteria</taxon>
        <taxon>Burkholderiales</taxon>
        <taxon>Burkholderiaceae</taxon>
        <taxon>Cupriavidus</taxon>
    </lineage>
</organism>
<dbReference type="PANTHER" id="PTHR36195:SF4">
    <property type="entry name" value="DOMAIN PROTEIN, PUTATIVE (AFU_ORTHOLOGUE AFUA_5G01990)-RELATED"/>
    <property type="match status" value="1"/>
</dbReference>
<sequence length="359" mass="39105">MSAAMPVRPIPFDPSLEQVPEDEATTVIKLMEVLHEIQQTTAKDYGYAVRSVHAKCHGVVDAEMEVLADLPPELAQGLFATPGLHPVVMRLSTNPGDILEDSVSTPRGLAIKISEVPGERLPGSEGRSTQNFVMVNSPAFSAATPEKLLANLSLLAKTTDRAPRAKKALSAMLRGVEQAIESVGGESATLKSLGGHPPTHILGETFYTCVPILYGPYYAKVSIVPVSPEIAALEGTRIALRDQPDALREAVRAFFARQGAEWEVRVQLATDANTMPIEDASVEWDEGVSPYLPVARIRAQPQDTWAEARVTAIDDCMSFNPWHGIAAHRPLGGIMRVRRHVYEASADFRERFNQCPMHG</sequence>
<dbReference type="CDD" id="cd08152">
    <property type="entry name" value="y4iL_like"/>
    <property type="match status" value="1"/>
</dbReference>
<dbReference type="RefSeq" id="WP_109581137.1">
    <property type="nucleotide sequence ID" value="NZ_JBEFLL010000007.1"/>
</dbReference>
<dbReference type="Proteomes" id="UP000245754">
    <property type="component" value="Unassembled WGS sequence"/>
</dbReference>
<name>A0A316F108_9BURK</name>
<comment type="caution">
    <text evidence="2">The sequence shown here is derived from an EMBL/GenBank/DDBJ whole genome shotgun (WGS) entry which is preliminary data.</text>
</comment>
<dbReference type="GO" id="GO:0020037">
    <property type="term" value="F:heme binding"/>
    <property type="evidence" value="ECO:0007669"/>
    <property type="project" value="InterPro"/>
</dbReference>
<dbReference type="EMBL" id="QGGT01000001">
    <property type="protein sequence ID" value="PWK37408.1"/>
    <property type="molecule type" value="Genomic_DNA"/>
</dbReference>
<dbReference type="AlphaFoldDB" id="A0A316F108"/>